<comment type="caution">
    <text evidence="1">The sequence shown here is derived from an EMBL/GenBank/DDBJ whole genome shotgun (WGS) entry which is preliminary data.</text>
</comment>
<sequence>MKTFRNQNHSTFHPLCLDMPSTTPYEAKPGDTVKKVAVAAGFKPFEIVRLNKGLRTHSKMAINKIYRLPASAASNSMRAVGDLSVEFHARRLEDDRVRY</sequence>
<keyword evidence="2" id="KW-1185">Reference proteome</keyword>
<evidence type="ECO:0008006" key="3">
    <source>
        <dbReference type="Google" id="ProtNLM"/>
    </source>
</evidence>
<name>A0ABR0RBP8_9EURO</name>
<evidence type="ECO:0000313" key="1">
    <source>
        <dbReference type="EMBL" id="KAK5938022.1"/>
    </source>
</evidence>
<protein>
    <recommendedName>
        <fullName evidence="3">LysM domain-containing protein</fullName>
    </recommendedName>
</protein>
<proteinExistence type="predicted"/>
<dbReference type="GeneID" id="90003060"/>
<dbReference type="EMBL" id="JAVHJV010000014">
    <property type="protein sequence ID" value="KAK5938022.1"/>
    <property type="molecule type" value="Genomic_DNA"/>
</dbReference>
<reference evidence="1 2" key="1">
    <citation type="journal article" date="2023" name="Res Sq">
        <title>Genomic and morphological characterization of Knufia obscura isolated from the Mars 2020 spacecraft assembly facility.</title>
        <authorList>
            <person name="Chander A.M."/>
            <person name="Teixeira M.M."/>
            <person name="Singh N.K."/>
            <person name="Williams M.P."/>
            <person name="Parker C.W."/>
            <person name="Leo P."/>
            <person name="Stajich J.E."/>
            <person name="Torok T."/>
            <person name="Tighe S."/>
            <person name="Mason C.E."/>
            <person name="Venkateswaran K."/>
        </authorList>
    </citation>
    <scope>NUCLEOTIDE SEQUENCE [LARGE SCALE GENOMIC DNA]</scope>
    <source>
        <strain evidence="1 2">CCFEE 5817</strain>
    </source>
</reference>
<dbReference type="RefSeq" id="XP_064726112.1">
    <property type="nucleotide sequence ID" value="XM_064878004.1"/>
</dbReference>
<gene>
    <name evidence="1" type="ORF">PMZ80_009611</name>
</gene>
<accession>A0ABR0RBP8</accession>
<dbReference type="Proteomes" id="UP001334248">
    <property type="component" value="Unassembled WGS sequence"/>
</dbReference>
<evidence type="ECO:0000313" key="2">
    <source>
        <dbReference type="Proteomes" id="UP001334248"/>
    </source>
</evidence>
<organism evidence="1 2">
    <name type="scientific">Knufia obscura</name>
    <dbReference type="NCBI Taxonomy" id="1635080"/>
    <lineage>
        <taxon>Eukaryota</taxon>
        <taxon>Fungi</taxon>
        <taxon>Dikarya</taxon>
        <taxon>Ascomycota</taxon>
        <taxon>Pezizomycotina</taxon>
        <taxon>Eurotiomycetes</taxon>
        <taxon>Chaetothyriomycetidae</taxon>
        <taxon>Chaetothyriales</taxon>
        <taxon>Trichomeriaceae</taxon>
        <taxon>Knufia</taxon>
    </lineage>
</organism>